<name>A0A0E9Q2V8_ANGAN</name>
<reference evidence="1" key="1">
    <citation type="submission" date="2014-11" db="EMBL/GenBank/DDBJ databases">
        <authorList>
            <person name="Amaro Gonzalez C."/>
        </authorList>
    </citation>
    <scope>NUCLEOTIDE SEQUENCE</scope>
</reference>
<protein>
    <submittedName>
        <fullName evidence="1">Uncharacterized protein</fullName>
    </submittedName>
</protein>
<dbReference type="EMBL" id="GBXM01097897">
    <property type="protein sequence ID" value="JAH10680.1"/>
    <property type="molecule type" value="Transcribed_RNA"/>
</dbReference>
<organism evidence="1">
    <name type="scientific">Anguilla anguilla</name>
    <name type="common">European freshwater eel</name>
    <name type="synonym">Muraena anguilla</name>
    <dbReference type="NCBI Taxonomy" id="7936"/>
    <lineage>
        <taxon>Eukaryota</taxon>
        <taxon>Metazoa</taxon>
        <taxon>Chordata</taxon>
        <taxon>Craniata</taxon>
        <taxon>Vertebrata</taxon>
        <taxon>Euteleostomi</taxon>
        <taxon>Actinopterygii</taxon>
        <taxon>Neopterygii</taxon>
        <taxon>Teleostei</taxon>
        <taxon>Anguilliformes</taxon>
        <taxon>Anguillidae</taxon>
        <taxon>Anguilla</taxon>
    </lineage>
</organism>
<accession>A0A0E9Q2V8</accession>
<proteinExistence type="predicted"/>
<sequence>MQEPFKKYCFESLFQCVMLLRSPPCLSVYHCYISHPVSVCNAVTVLTLFKCAPVLLLSLTIQGQKQSNLKLFVTRELFPQAF</sequence>
<dbReference type="AlphaFoldDB" id="A0A0E9Q2V8"/>
<evidence type="ECO:0000313" key="1">
    <source>
        <dbReference type="EMBL" id="JAH10680.1"/>
    </source>
</evidence>
<reference evidence="1" key="2">
    <citation type="journal article" date="2015" name="Fish Shellfish Immunol.">
        <title>Early steps in the European eel (Anguilla anguilla)-Vibrio vulnificus interaction in the gills: Role of the RtxA13 toxin.</title>
        <authorList>
            <person name="Callol A."/>
            <person name="Pajuelo D."/>
            <person name="Ebbesson L."/>
            <person name="Teles M."/>
            <person name="MacKenzie S."/>
            <person name="Amaro C."/>
        </authorList>
    </citation>
    <scope>NUCLEOTIDE SEQUENCE</scope>
</reference>